<dbReference type="InterPro" id="IPR052977">
    <property type="entry name" value="Polyferredoxin-like_ET"/>
</dbReference>
<dbReference type="SUPFAM" id="SSF54862">
    <property type="entry name" value="4Fe-4S ferredoxins"/>
    <property type="match status" value="1"/>
</dbReference>
<dbReference type="Pfam" id="PF12838">
    <property type="entry name" value="Fer4_7"/>
    <property type="match status" value="1"/>
</dbReference>
<dbReference type="AlphaFoldDB" id="X0XQJ7"/>
<reference evidence="2" key="1">
    <citation type="journal article" date="2014" name="Front. Microbiol.">
        <title>High frequency of phylogenetically diverse reductive dehalogenase-homologous genes in deep subseafloor sedimentary metagenomes.</title>
        <authorList>
            <person name="Kawai M."/>
            <person name="Futagami T."/>
            <person name="Toyoda A."/>
            <person name="Takaki Y."/>
            <person name="Nishi S."/>
            <person name="Hori S."/>
            <person name="Arai W."/>
            <person name="Tsubouchi T."/>
            <person name="Morono Y."/>
            <person name="Uchiyama I."/>
            <person name="Ito T."/>
            <person name="Fujiyama A."/>
            <person name="Inagaki F."/>
            <person name="Takami H."/>
        </authorList>
    </citation>
    <scope>NUCLEOTIDE SEQUENCE</scope>
    <source>
        <strain evidence="2">Expedition CK06-06</strain>
    </source>
</reference>
<evidence type="ECO:0000313" key="2">
    <source>
        <dbReference type="EMBL" id="GAG38933.1"/>
    </source>
</evidence>
<dbReference type="PROSITE" id="PS00198">
    <property type="entry name" value="4FE4S_FER_1"/>
    <property type="match status" value="2"/>
</dbReference>
<dbReference type="InterPro" id="IPR017896">
    <property type="entry name" value="4Fe4S_Fe-S-bd"/>
</dbReference>
<dbReference type="InterPro" id="IPR017900">
    <property type="entry name" value="4Fe4S_Fe_S_CS"/>
</dbReference>
<organism evidence="2">
    <name type="scientific">marine sediment metagenome</name>
    <dbReference type="NCBI Taxonomy" id="412755"/>
    <lineage>
        <taxon>unclassified sequences</taxon>
        <taxon>metagenomes</taxon>
        <taxon>ecological metagenomes</taxon>
    </lineage>
</organism>
<name>X0XQJ7_9ZZZZ</name>
<feature type="domain" description="4Fe-4S ferredoxin-type" evidence="1">
    <location>
        <begin position="48"/>
        <end position="69"/>
    </location>
</feature>
<protein>
    <recommendedName>
        <fullName evidence="1">4Fe-4S ferredoxin-type domain-containing protein</fullName>
    </recommendedName>
</protein>
<dbReference type="EMBL" id="BARS01040732">
    <property type="protein sequence ID" value="GAG38933.1"/>
    <property type="molecule type" value="Genomic_DNA"/>
</dbReference>
<dbReference type="PROSITE" id="PS51379">
    <property type="entry name" value="4FE4S_FER_2"/>
    <property type="match status" value="2"/>
</dbReference>
<accession>X0XQJ7</accession>
<sequence length="69" mass="8132">MVYFGDLKEKKGKIHIDKDRCKGCKFCVEYCPKDVLEMSEEFNVKGYHPPYIKNEDDCLYCQLCETICP</sequence>
<dbReference type="Gene3D" id="3.30.70.20">
    <property type="match status" value="1"/>
</dbReference>
<comment type="caution">
    <text evidence="2">The sequence shown here is derived from an EMBL/GenBank/DDBJ whole genome shotgun (WGS) entry which is preliminary data.</text>
</comment>
<feature type="domain" description="4Fe-4S ferredoxin-type" evidence="1">
    <location>
        <begin position="12"/>
        <end position="41"/>
    </location>
</feature>
<dbReference type="PANTHER" id="PTHR43193">
    <property type="match status" value="1"/>
</dbReference>
<evidence type="ECO:0000259" key="1">
    <source>
        <dbReference type="PROSITE" id="PS51379"/>
    </source>
</evidence>
<gene>
    <name evidence="2" type="ORF">S01H1_62049</name>
</gene>
<feature type="non-terminal residue" evidence="2">
    <location>
        <position position="69"/>
    </location>
</feature>
<dbReference type="PANTHER" id="PTHR43193:SF2">
    <property type="entry name" value="POLYFERREDOXIN PROTEIN FWDF"/>
    <property type="match status" value="1"/>
</dbReference>
<proteinExistence type="predicted"/>